<dbReference type="Proteomes" id="UP000183504">
    <property type="component" value="Unassembled WGS sequence"/>
</dbReference>
<keyword evidence="4" id="KW-0804">Transcription</keyword>
<gene>
    <name evidence="6" type="ORF">SSV_0197</name>
</gene>
<keyword evidence="2" id="KW-0805">Transcription regulation</keyword>
<protein>
    <submittedName>
        <fullName evidence="6">Putative HTH-type transcriptional regulator</fullName>
    </submittedName>
</protein>
<feature type="domain" description="Sugar-binding" evidence="5">
    <location>
        <begin position="60"/>
        <end position="313"/>
    </location>
</feature>
<sequence length="323" mass="36280">MKNERKKLLAKIAYLYYIEERSQSDIAAETGIYRTTISRMLAEAKKEGIVKIEIEDFDTRLFHLENYVKEKYGLKGIEIVSNLVDESPADLEERLAQAAAGMLRSLIKDNDKVGFSWGKSLSLLVEHSSSKHLTNVHFFPLAGGPSHIHARYHVNTLIYSMAGKYHGDCRFMNSTIIQENEQLTNGILASKYFEDLKSSWQELDVAVVGIGGQVDTRNRQWLDMLTPEDFLALESQAAVGEICCRFFNKKGDMVYQPLQNRTIAISLENLKKVPLSLAFAYGSQKSAAILAVLRAGYVNHLVTDEATILKMLELDGDSSFLTS</sequence>
<name>A0A0B7GIK5_STRSA</name>
<dbReference type="Pfam" id="PF04198">
    <property type="entry name" value="Sugar-bind"/>
    <property type="match status" value="1"/>
</dbReference>
<dbReference type="Gene3D" id="3.40.50.1360">
    <property type="match status" value="1"/>
</dbReference>
<dbReference type="InterPro" id="IPR037171">
    <property type="entry name" value="NagB/RpiA_transferase-like"/>
</dbReference>
<proteinExistence type="inferred from homology"/>
<dbReference type="AlphaFoldDB" id="A0A0B7GIK5"/>
<dbReference type="SUPFAM" id="SSF100950">
    <property type="entry name" value="NagB/RpiA/CoA transferase-like"/>
    <property type="match status" value="1"/>
</dbReference>
<dbReference type="InterPro" id="IPR007324">
    <property type="entry name" value="Sugar-bd_dom_put"/>
</dbReference>
<dbReference type="EMBL" id="CDMW01000001">
    <property type="protein sequence ID" value="CEL89519.1"/>
    <property type="molecule type" value="Genomic_DNA"/>
</dbReference>
<dbReference type="PANTHER" id="PTHR34294:SF1">
    <property type="entry name" value="TRANSCRIPTIONAL REGULATOR LSRR"/>
    <property type="match status" value="1"/>
</dbReference>
<dbReference type="GO" id="GO:0030246">
    <property type="term" value="F:carbohydrate binding"/>
    <property type="evidence" value="ECO:0007669"/>
    <property type="project" value="InterPro"/>
</dbReference>
<keyword evidence="3" id="KW-0238">DNA-binding</keyword>
<accession>A0A0B7GIK5</accession>
<organism evidence="6 7">
    <name type="scientific">Streptococcus sanguinis</name>
    <dbReference type="NCBI Taxonomy" id="1305"/>
    <lineage>
        <taxon>Bacteria</taxon>
        <taxon>Bacillati</taxon>
        <taxon>Bacillota</taxon>
        <taxon>Bacilli</taxon>
        <taxon>Lactobacillales</taxon>
        <taxon>Streptococcaceae</taxon>
        <taxon>Streptococcus</taxon>
    </lineage>
</organism>
<evidence type="ECO:0000256" key="2">
    <source>
        <dbReference type="ARBA" id="ARBA00023015"/>
    </source>
</evidence>
<dbReference type="GO" id="GO:0003677">
    <property type="term" value="F:DNA binding"/>
    <property type="evidence" value="ECO:0007669"/>
    <property type="project" value="UniProtKB-KW"/>
</dbReference>
<evidence type="ECO:0000256" key="4">
    <source>
        <dbReference type="ARBA" id="ARBA00023163"/>
    </source>
</evidence>
<dbReference type="RefSeq" id="WP_072073329.1">
    <property type="nucleotide sequence ID" value="NZ_CDMW01000001.1"/>
</dbReference>
<evidence type="ECO:0000259" key="5">
    <source>
        <dbReference type="Pfam" id="PF04198"/>
    </source>
</evidence>
<dbReference type="InterPro" id="IPR051054">
    <property type="entry name" value="SorC_transcr_regulators"/>
</dbReference>
<dbReference type="Gene3D" id="1.10.10.60">
    <property type="entry name" value="Homeodomain-like"/>
    <property type="match status" value="1"/>
</dbReference>
<evidence type="ECO:0000313" key="7">
    <source>
        <dbReference type="Proteomes" id="UP000183504"/>
    </source>
</evidence>
<evidence type="ECO:0000313" key="6">
    <source>
        <dbReference type="EMBL" id="CEL89519.1"/>
    </source>
</evidence>
<dbReference type="PANTHER" id="PTHR34294">
    <property type="entry name" value="TRANSCRIPTIONAL REGULATOR-RELATED"/>
    <property type="match status" value="1"/>
</dbReference>
<evidence type="ECO:0000256" key="1">
    <source>
        <dbReference type="ARBA" id="ARBA00010466"/>
    </source>
</evidence>
<evidence type="ECO:0000256" key="3">
    <source>
        <dbReference type="ARBA" id="ARBA00023125"/>
    </source>
</evidence>
<reference evidence="6 7" key="1">
    <citation type="submission" date="2015-01" db="EMBL/GenBank/DDBJ databases">
        <authorList>
            <person name="Pelicic Vladimir"/>
        </authorList>
    </citation>
    <scope>NUCLEOTIDE SEQUENCE [LARGE SCALE GENOMIC DNA]</scope>
    <source>
        <strain evidence="6 7">2908</strain>
    </source>
</reference>
<comment type="similarity">
    <text evidence="1">Belongs to the SorC transcriptional regulatory family.</text>
</comment>